<reference evidence="2 3" key="1">
    <citation type="submission" date="2024-02" db="EMBL/GenBank/DDBJ databases">
        <title>High-quality chromosome-scale genome assembly of Pensacola bahiagrass (Paspalum notatum Flugge var. saurae).</title>
        <authorList>
            <person name="Vega J.M."/>
            <person name="Podio M."/>
            <person name="Orjuela J."/>
            <person name="Siena L.A."/>
            <person name="Pessino S.C."/>
            <person name="Combes M.C."/>
            <person name="Mariac C."/>
            <person name="Albertini E."/>
            <person name="Pupilli F."/>
            <person name="Ortiz J.P.A."/>
            <person name="Leblanc O."/>
        </authorList>
    </citation>
    <scope>NUCLEOTIDE SEQUENCE [LARGE SCALE GENOMIC DNA]</scope>
    <source>
        <strain evidence="2">R1</strain>
        <tissue evidence="2">Leaf</tissue>
    </source>
</reference>
<sequence length="166" mass="17430">ADCRDASSVGCDVAVAAHCGCTVAEQRYRPAGRLLDDDANEDEKGNAAGTGRKSSGGERQACCCLRGLVPGRALKTNEPSGGWCPPDGRPRLARLRTAGSRRIEAVRPAAACLRSSLRIVDDGTPQGSLLLLCRSIGVKRGAVFLHHHHLCALEEAGNPSAQHSLP</sequence>
<keyword evidence="3" id="KW-1185">Reference proteome</keyword>
<feature type="non-terminal residue" evidence="2">
    <location>
        <position position="1"/>
    </location>
</feature>
<dbReference type="Proteomes" id="UP001341281">
    <property type="component" value="Chromosome 06"/>
</dbReference>
<protein>
    <submittedName>
        <fullName evidence="2">Uncharacterized protein</fullName>
    </submittedName>
</protein>
<accession>A0AAQ3TSL2</accession>
<evidence type="ECO:0000256" key="1">
    <source>
        <dbReference type="SAM" id="MobiDB-lite"/>
    </source>
</evidence>
<proteinExistence type="predicted"/>
<name>A0AAQ3TSL2_PASNO</name>
<organism evidence="2 3">
    <name type="scientific">Paspalum notatum var. saurae</name>
    <dbReference type="NCBI Taxonomy" id="547442"/>
    <lineage>
        <taxon>Eukaryota</taxon>
        <taxon>Viridiplantae</taxon>
        <taxon>Streptophyta</taxon>
        <taxon>Embryophyta</taxon>
        <taxon>Tracheophyta</taxon>
        <taxon>Spermatophyta</taxon>
        <taxon>Magnoliopsida</taxon>
        <taxon>Liliopsida</taxon>
        <taxon>Poales</taxon>
        <taxon>Poaceae</taxon>
        <taxon>PACMAD clade</taxon>
        <taxon>Panicoideae</taxon>
        <taxon>Andropogonodae</taxon>
        <taxon>Paspaleae</taxon>
        <taxon>Paspalinae</taxon>
        <taxon>Paspalum</taxon>
    </lineage>
</organism>
<evidence type="ECO:0000313" key="3">
    <source>
        <dbReference type="Proteomes" id="UP001341281"/>
    </source>
</evidence>
<evidence type="ECO:0000313" key="2">
    <source>
        <dbReference type="EMBL" id="WVZ78893.1"/>
    </source>
</evidence>
<dbReference type="AlphaFoldDB" id="A0AAQ3TSL2"/>
<dbReference type="EMBL" id="CP144750">
    <property type="protein sequence ID" value="WVZ78893.1"/>
    <property type="molecule type" value="Genomic_DNA"/>
</dbReference>
<feature type="region of interest" description="Disordered" evidence="1">
    <location>
        <begin position="34"/>
        <end position="58"/>
    </location>
</feature>
<gene>
    <name evidence="2" type="ORF">U9M48_026538</name>
</gene>